<dbReference type="EC" id="3.1.-.-" evidence="4"/>
<dbReference type="GO" id="GO:0016787">
    <property type="term" value="F:hydrolase activity"/>
    <property type="evidence" value="ECO:0007669"/>
    <property type="project" value="UniProtKB-KW"/>
</dbReference>
<evidence type="ECO:0000256" key="3">
    <source>
        <dbReference type="PIRSR" id="PIRSR006156-1"/>
    </source>
</evidence>
<dbReference type="AlphaFoldDB" id="A0A521FYT3"/>
<reference evidence="4" key="1">
    <citation type="submission" date="2017-07" db="EMBL/GenBank/DDBJ databases">
        <title>The cable genome - Insights into the physiology and evolution of filamentous bacteria capable of sulfide oxidation via long distance electron transfer.</title>
        <authorList>
            <person name="Thorup C."/>
            <person name="Bjerg J.T."/>
            <person name="Schreiber L."/>
            <person name="Nielsen L.P."/>
            <person name="Kjeldsen K.U."/>
            <person name="Boesen T."/>
            <person name="Boggild A."/>
            <person name="Meysman F."/>
            <person name="Geelhoed J."/>
            <person name="Schramm A."/>
        </authorList>
    </citation>
    <scope>NUCLEOTIDE SEQUENCE [LARGE SCALE GENOMIC DNA]</scope>
    <source>
        <strain evidence="4">GS</strain>
    </source>
</reference>
<evidence type="ECO:0000256" key="1">
    <source>
        <dbReference type="ARBA" id="ARBA00022649"/>
    </source>
</evidence>
<dbReference type="PIRSF" id="PIRSF006156">
    <property type="entry name" value="YafQ"/>
    <property type="match status" value="1"/>
</dbReference>
<sequence length="92" mass="10535">MAAIKKVSQTRQFLRDVKKAAKRGKDLDKLKRIVSLLANGKTLDASCRDHSLTGKWKPSRDCHVEPDWILIYTIDEDNLILERTGSHSDLFK</sequence>
<gene>
    <name evidence="4" type="ORF">CDV28_14810</name>
</gene>
<dbReference type="GO" id="GO:0004521">
    <property type="term" value="F:RNA endonuclease activity"/>
    <property type="evidence" value="ECO:0007669"/>
    <property type="project" value="TreeGrafter"/>
</dbReference>
<keyword evidence="4" id="KW-0378">Hydrolase</keyword>
<name>A0A521FYT3_9BACT</name>
<dbReference type="SUPFAM" id="SSF143011">
    <property type="entry name" value="RelE-like"/>
    <property type="match status" value="1"/>
</dbReference>
<evidence type="ECO:0000313" key="4">
    <source>
        <dbReference type="EMBL" id="TAA73938.1"/>
    </source>
</evidence>
<organism evidence="4 5">
    <name type="scientific">Candidatus Electronema aureum</name>
    <dbReference type="NCBI Taxonomy" id="2005002"/>
    <lineage>
        <taxon>Bacteria</taxon>
        <taxon>Pseudomonadati</taxon>
        <taxon>Thermodesulfobacteriota</taxon>
        <taxon>Desulfobulbia</taxon>
        <taxon>Desulfobulbales</taxon>
        <taxon>Desulfobulbaceae</taxon>
        <taxon>Candidatus Electronema</taxon>
    </lineage>
</organism>
<dbReference type="GO" id="GO:0006402">
    <property type="term" value="P:mRNA catabolic process"/>
    <property type="evidence" value="ECO:0007669"/>
    <property type="project" value="TreeGrafter"/>
</dbReference>
<dbReference type="GO" id="GO:0006415">
    <property type="term" value="P:translational termination"/>
    <property type="evidence" value="ECO:0007669"/>
    <property type="project" value="TreeGrafter"/>
</dbReference>
<dbReference type="InterPro" id="IPR035093">
    <property type="entry name" value="RelE/ParE_toxin_dom_sf"/>
</dbReference>
<dbReference type="NCBIfam" id="TIGR02385">
    <property type="entry name" value="RelE_StbE"/>
    <property type="match status" value="1"/>
</dbReference>
<proteinExistence type="inferred from homology"/>
<comment type="caution">
    <text evidence="4">The sequence shown here is derived from an EMBL/GenBank/DDBJ whole genome shotgun (WGS) entry which is preliminary data.</text>
</comment>
<keyword evidence="5" id="KW-1185">Reference proteome</keyword>
<dbReference type="Proteomes" id="UP000316238">
    <property type="component" value="Unassembled WGS sequence"/>
</dbReference>
<dbReference type="EMBL" id="NQJD01000048">
    <property type="protein sequence ID" value="TAA73938.1"/>
    <property type="molecule type" value="Genomic_DNA"/>
</dbReference>
<dbReference type="PANTHER" id="PTHR40588">
    <property type="entry name" value="MRNA INTERFERASE TOXIN YAFQ"/>
    <property type="match status" value="1"/>
</dbReference>
<accession>A0A521FYT3</accession>
<evidence type="ECO:0000256" key="2">
    <source>
        <dbReference type="ARBA" id="ARBA00061366"/>
    </source>
</evidence>
<keyword evidence="1" id="KW-1277">Toxin-antitoxin system</keyword>
<protein>
    <submittedName>
        <fullName evidence="4">mRNA interferase YafQ</fullName>
        <ecNumber evidence="4">3.1.-.-</ecNumber>
    </submittedName>
</protein>
<feature type="active site" description="Proton donor" evidence="3">
    <location>
        <position position="87"/>
    </location>
</feature>
<dbReference type="Pfam" id="PF15738">
    <property type="entry name" value="YafQ_toxin"/>
    <property type="match status" value="1"/>
</dbReference>
<dbReference type="InterPro" id="IPR007712">
    <property type="entry name" value="RelE/ParE_toxin"/>
</dbReference>
<dbReference type="NCBIfam" id="TIGR00053">
    <property type="entry name" value="YafQ family addiction module toxin"/>
    <property type="match status" value="1"/>
</dbReference>
<dbReference type="Gene3D" id="3.30.2310.20">
    <property type="entry name" value="RelE-like"/>
    <property type="match status" value="1"/>
</dbReference>
<dbReference type="InterPro" id="IPR004386">
    <property type="entry name" value="Toxin_YafQ-like"/>
</dbReference>
<evidence type="ECO:0000313" key="5">
    <source>
        <dbReference type="Proteomes" id="UP000316238"/>
    </source>
</evidence>
<comment type="similarity">
    <text evidence="2">Belongs to the RelE toxin family. YafQ subfamily.</text>
</comment>
<dbReference type="PANTHER" id="PTHR40588:SF1">
    <property type="entry name" value="MRNA INTERFERASE TOXIN YAFQ"/>
    <property type="match status" value="1"/>
</dbReference>
<dbReference type="FunFam" id="3.30.2310.20:FF:000003">
    <property type="entry name" value="Type II toxin-antitoxin system YafQ family toxin"/>
    <property type="match status" value="1"/>
</dbReference>